<dbReference type="InterPro" id="IPR027104">
    <property type="entry name" value="Prp3"/>
</dbReference>
<dbReference type="InterPro" id="IPR010541">
    <property type="entry name" value="Prp3_C"/>
</dbReference>
<dbReference type="EMBL" id="PDUG01000003">
    <property type="protein sequence ID" value="PIC42531.1"/>
    <property type="molecule type" value="Genomic_DNA"/>
</dbReference>
<comment type="subcellular location">
    <subcellularLocation>
        <location evidence="1">Nucleus</location>
    </subcellularLocation>
</comment>
<evidence type="ECO:0000313" key="9">
    <source>
        <dbReference type="Proteomes" id="UP000230233"/>
    </source>
</evidence>
<keyword evidence="2" id="KW-0507">mRNA processing</keyword>
<accession>A0A2G5UT28</accession>
<evidence type="ECO:0000259" key="7">
    <source>
        <dbReference type="Pfam" id="PF08572"/>
    </source>
</evidence>
<evidence type="ECO:0000256" key="3">
    <source>
        <dbReference type="ARBA" id="ARBA00023187"/>
    </source>
</evidence>
<dbReference type="STRING" id="1611254.A0A2G5UT28"/>
<dbReference type="GO" id="GO:0000398">
    <property type="term" value="P:mRNA splicing, via spliceosome"/>
    <property type="evidence" value="ECO:0007669"/>
    <property type="project" value="InterPro"/>
</dbReference>
<dbReference type="Pfam" id="PF08572">
    <property type="entry name" value="PRP3"/>
    <property type="match status" value="1"/>
</dbReference>
<proteinExistence type="predicted"/>
<evidence type="ECO:0000256" key="1">
    <source>
        <dbReference type="ARBA" id="ARBA00004123"/>
    </source>
</evidence>
<keyword evidence="9" id="KW-1185">Reference proteome</keyword>
<feature type="domain" description="Pre-mRNA-splicing factor 3" evidence="7">
    <location>
        <begin position="283"/>
        <end position="498"/>
    </location>
</feature>
<dbReference type="AlphaFoldDB" id="A0A2G5UT28"/>
<dbReference type="Proteomes" id="UP000230233">
    <property type="component" value="Chromosome III"/>
</dbReference>
<feature type="domain" description="Small nuclear ribonucleoprotein Prp3 C-terminal" evidence="6">
    <location>
        <begin position="521"/>
        <end position="645"/>
    </location>
</feature>
<dbReference type="GO" id="GO:0046540">
    <property type="term" value="C:U4/U6 x U5 tri-snRNP complex"/>
    <property type="evidence" value="ECO:0007669"/>
    <property type="project" value="InterPro"/>
</dbReference>
<reference evidence="9" key="1">
    <citation type="submission" date="2017-10" db="EMBL/GenBank/DDBJ databases">
        <title>Rapid genome shrinkage in a self-fertile nematode reveals novel sperm competition proteins.</title>
        <authorList>
            <person name="Yin D."/>
            <person name="Schwarz E.M."/>
            <person name="Thomas C.G."/>
            <person name="Felde R.L."/>
            <person name="Korf I.F."/>
            <person name="Cutter A.D."/>
            <person name="Schartner C.M."/>
            <person name="Ralston E.J."/>
            <person name="Meyer B.J."/>
            <person name="Haag E.S."/>
        </authorList>
    </citation>
    <scope>NUCLEOTIDE SEQUENCE [LARGE SCALE GENOMIC DNA]</scope>
    <source>
        <strain evidence="9">JU1422</strain>
    </source>
</reference>
<feature type="compositionally biased region" description="Basic and acidic residues" evidence="5">
    <location>
        <begin position="86"/>
        <end position="145"/>
    </location>
</feature>
<dbReference type="CDD" id="cd24162">
    <property type="entry name" value="Prp3_C"/>
    <property type="match status" value="1"/>
</dbReference>
<dbReference type="PANTHER" id="PTHR14212">
    <property type="entry name" value="U4/U6-ASSOCIATED RNA SPLICING FACTOR-RELATED"/>
    <property type="match status" value="1"/>
</dbReference>
<dbReference type="InterPro" id="IPR013881">
    <property type="entry name" value="Pre-mRNA_splic_Prp3_dom"/>
</dbReference>
<dbReference type="OrthoDB" id="10264544at2759"/>
<evidence type="ECO:0000313" key="8">
    <source>
        <dbReference type="EMBL" id="PIC42531.1"/>
    </source>
</evidence>
<evidence type="ECO:0000256" key="5">
    <source>
        <dbReference type="SAM" id="MobiDB-lite"/>
    </source>
</evidence>
<feature type="region of interest" description="Disordered" evidence="5">
    <location>
        <begin position="85"/>
        <end position="153"/>
    </location>
</feature>
<gene>
    <name evidence="8" type="primary">Cni-prp-3</name>
    <name evidence="8" type="synonym">Cnig_chr_III.g9579</name>
    <name evidence="8" type="ORF">B9Z55_009579</name>
</gene>
<evidence type="ECO:0000256" key="2">
    <source>
        <dbReference type="ARBA" id="ARBA00022664"/>
    </source>
</evidence>
<protein>
    <submittedName>
        <fullName evidence="8">Uncharacterized protein</fullName>
    </submittedName>
</protein>
<comment type="caution">
    <text evidence="8">The sequence shown here is derived from an EMBL/GenBank/DDBJ whole genome shotgun (WGS) entry which is preliminary data.</text>
</comment>
<evidence type="ECO:0000256" key="4">
    <source>
        <dbReference type="ARBA" id="ARBA00023242"/>
    </source>
</evidence>
<name>A0A2G5UT28_9PELO</name>
<evidence type="ECO:0000259" key="6">
    <source>
        <dbReference type="Pfam" id="PF06544"/>
    </source>
</evidence>
<sequence>MDEFGMLVFNEYDSMGKLEDICDRYLSRRDEQKKVIEAVNRCLSKGYDYEKLRERVQDAVEDSHKASKVTSAICDYYPQLRKRTRNDRDEDRDRDRKRDRVDDRNGDRRDRDRDRERERDRESSRRVERPPEAPTKEMPKSEEAKGPGGNSSVEEQLRAKEMMYKAQQEIEEKKRKMALAAGTLPPKTATSQAPVQAAAGSKSIALDKDEATMFVTYSMDKKTRMEQLKAKLAKAPVLAKLDALVANAPAGVMAPLPEAVQQVEKKVQQQITKEAKEPEKLIEYLDPRISAKTADRRRRGFNFHEKGEFEKLANKQRAMAKLERLQNEVSSAAQSTGISSAVKLAMVTPTGTAKIENGVPDIEWWDMLVLDKVNYDEIPEEDDVERYSLTISELVEHPISMRAPTEPLTQQYLKVYLTTKEKKKIRRQNRKEVLKEKTEKIRLGLEKAPEPKVKISNLMRVLGNDAIQDPTKMEAHVRKQMAERLKKHETLNAERKLTEDQKRAKKTKKLSEDTSIAVNVAVYRVKSLAALNKKFKVETNAKQLQMTGAVMMHKAQNVVVVEGGPKQQKFYKNLMLNRIKWADEIIGQKKEAEKDAPGERNLCEMIWEGQVKRRNFRDFTVHTATLEKQAREFFEKHGVAQYWDLCYSTTVLLEGQDILPTA</sequence>
<dbReference type="PANTHER" id="PTHR14212:SF0">
    <property type="entry name" value="U4_U6 SMALL NUCLEAR RIBONUCLEOPROTEIN PRP3"/>
    <property type="match status" value="1"/>
</dbReference>
<dbReference type="Pfam" id="PF06544">
    <property type="entry name" value="Prp3_C"/>
    <property type="match status" value="1"/>
</dbReference>
<organism evidence="8 9">
    <name type="scientific">Caenorhabditis nigoni</name>
    <dbReference type="NCBI Taxonomy" id="1611254"/>
    <lineage>
        <taxon>Eukaryota</taxon>
        <taxon>Metazoa</taxon>
        <taxon>Ecdysozoa</taxon>
        <taxon>Nematoda</taxon>
        <taxon>Chromadorea</taxon>
        <taxon>Rhabditida</taxon>
        <taxon>Rhabditina</taxon>
        <taxon>Rhabditomorpha</taxon>
        <taxon>Rhabditoidea</taxon>
        <taxon>Rhabditidae</taxon>
        <taxon>Peloderinae</taxon>
        <taxon>Caenorhabditis</taxon>
    </lineage>
</organism>
<keyword evidence="4" id="KW-0539">Nucleus</keyword>
<keyword evidence="3" id="KW-0508">mRNA splicing</keyword>